<organism evidence="4 5">
    <name type="scientific">Sporosarcina aquimarina</name>
    <dbReference type="NCBI Taxonomy" id="114975"/>
    <lineage>
        <taxon>Bacteria</taxon>
        <taxon>Bacillati</taxon>
        <taxon>Bacillota</taxon>
        <taxon>Bacilli</taxon>
        <taxon>Bacillales</taxon>
        <taxon>Caryophanaceae</taxon>
        <taxon>Sporosarcina</taxon>
    </lineage>
</organism>
<dbReference type="CDD" id="cd04301">
    <property type="entry name" value="NAT_SF"/>
    <property type="match status" value="1"/>
</dbReference>
<name>A0ABU4FZJ8_9BACL</name>
<evidence type="ECO:0000313" key="5">
    <source>
        <dbReference type="Proteomes" id="UP001280629"/>
    </source>
</evidence>
<evidence type="ECO:0000313" key="4">
    <source>
        <dbReference type="EMBL" id="MDW0110143.1"/>
    </source>
</evidence>
<dbReference type="Gene3D" id="3.40.630.30">
    <property type="match status" value="1"/>
</dbReference>
<reference evidence="4 5" key="1">
    <citation type="submission" date="2023-06" db="EMBL/GenBank/DDBJ databases">
        <title>Sporosarcina sp. nov., isolated from Korean traditional fermented seafood 'Jeotgal'.</title>
        <authorList>
            <person name="Yang A.-I."/>
            <person name="Shin N.-R."/>
        </authorList>
    </citation>
    <scope>NUCLEOTIDE SEQUENCE [LARGE SCALE GENOMIC DNA]</scope>
    <source>
        <strain evidence="4 5">KCTC3840</strain>
    </source>
</reference>
<keyword evidence="2" id="KW-0012">Acyltransferase</keyword>
<feature type="domain" description="N-acetyltransferase" evidence="3">
    <location>
        <begin position="1"/>
        <end position="161"/>
    </location>
</feature>
<protein>
    <submittedName>
        <fullName evidence="4">GNAT family N-acetyltransferase</fullName>
    </submittedName>
</protein>
<dbReference type="InterPro" id="IPR050832">
    <property type="entry name" value="Bact_Acetyltransf"/>
</dbReference>
<evidence type="ECO:0000259" key="3">
    <source>
        <dbReference type="PROSITE" id="PS51186"/>
    </source>
</evidence>
<dbReference type="InterPro" id="IPR016181">
    <property type="entry name" value="Acyl_CoA_acyltransferase"/>
</dbReference>
<evidence type="ECO:0000256" key="1">
    <source>
        <dbReference type="ARBA" id="ARBA00022679"/>
    </source>
</evidence>
<gene>
    <name evidence="4" type="ORF">QT716_08735</name>
</gene>
<keyword evidence="5" id="KW-1185">Reference proteome</keyword>
<accession>A0ABU4FZJ8</accession>
<dbReference type="PANTHER" id="PTHR43877:SF1">
    <property type="entry name" value="ACETYLTRANSFERASE"/>
    <property type="match status" value="1"/>
</dbReference>
<dbReference type="PROSITE" id="PS51186">
    <property type="entry name" value="GNAT"/>
    <property type="match status" value="1"/>
</dbReference>
<sequence>MIREMIEEDIAAVQHIARATWKDTYTEILPESVQQKFLDSAYSAPMLLKRMEKTEVLIAEDDNKPVGFFNMTRIDEDGDAELTALYILPEYQRKGLGSELFAGALSLLEGAMQLFVYVDDLNDPAKAFYEKLGFHLLEVFDEDFEGVAVETAQYVYRMPQPAICI</sequence>
<evidence type="ECO:0000256" key="2">
    <source>
        <dbReference type="ARBA" id="ARBA00023315"/>
    </source>
</evidence>
<dbReference type="RefSeq" id="WP_317935681.1">
    <property type="nucleotide sequence ID" value="NZ_JAUBDH010000004.1"/>
</dbReference>
<dbReference type="EMBL" id="JAUBDH010000004">
    <property type="protein sequence ID" value="MDW0110143.1"/>
    <property type="molecule type" value="Genomic_DNA"/>
</dbReference>
<dbReference type="SUPFAM" id="SSF55729">
    <property type="entry name" value="Acyl-CoA N-acyltransferases (Nat)"/>
    <property type="match status" value="1"/>
</dbReference>
<comment type="caution">
    <text evidence="4">The sequence shown here is derived from an EMBL/GenBank/DDBJ whole genome shotgun (WGS) entry which is preliminary data.</text>
</comment>
<dbReference type="Pfam" id="PF00583">
    <property type="entry name" value="Acetyltransf_1"/>
    <property type="match status" value="1"/>
</dbReference>
<keyword evidence="1" id="KW-0808">Transferase</keyword>
<proteinExistence type="predicted"/>
<dbReference type="InterPro" id="IPR000182">
    <property type="entry name" value="GNAT_dom"/>
</dbReference>
<dbReference type="Proteomes" id="UP001280629">
    <property type="component" value="Unassembled WGS sequence"/>
</dbReference>
<dbReference type="PANTHER" id="PTHR43877">
    <property type="entry name" value="AMINOALKYLPHOSPHONATE N-ACETYLTRANSFERASE-RELATED-RELATED"/>
    <property type="match status" value="1"/>
</dbReference>